<accession>A0A1H1ZZ55</accession>
<dbReference type="EMBL" id="LT629749">
    <property type="protein sequence ID" value="SDT38994.1"/>
    <property type="molecule type" value="Genomic_DNA"/>
</dbReference>
<dbReference type="InterPro" id="IPR012312">
    <property type="entry name" value="Hemerythrin-like"/>
</dbReference>
<keyword evidence="4" id="KW-1185">Reference proteome</keyword>
<dbReference type="Gene3D" id="1.20.120.520">
    <property type="entry name" value="nmb1532 protein domain like"/>
    <property type="match status" value="1"/>
</dbReference>
<dbReference type="Pfam" id="PF01814">
    <property type="entry name" value="Hemerythrin"/>
    <property type="match status" value="1"/>
</dbReference>
<gene>
    <name evidence="3" type="ORF">SAMN04488543_4107</name>
</gene>
<dbReference type="OrthoDB" id="8225825at2"/>
<evidence type="ECO:0000313" key="3">
    <source>
        <dbReference type="EMBL" id="SDT38994.1"/>
    </source>
</evidence>
<organism evidence="3 4">
    <name type="scientific">Friedmanniella luteola</name>
    <dbReference type="NCBI Taxonomy" id="546871"/>
    <lineage>
        <taxon>Bacteria</taxon>
        <taxon>Bacillati</taxon>
        <taxon>Actinomycetota</taxon>
        <taxon>Actinomycetes</taxon>
        <taxon>Propionibacteriales</taxon>
        <taxon>Nocardioidaceae</taxon>
        <taxon>Friedmanniella</taxon>
    </lineage>
</organism>
<feature type="domain" description="Hemerythrin-like" evidence="2">
    <location>
        <begin position="14"/>
        <end position="139"/>
    </location>
</feature>
<name>A0A1H1ZZ55_9ACTN</name>
<dbReference type="Proteomes" id="UP000199092">
    <property type="component" value="Chromosome I"/>
</dbReference>
<dbReference type="STRING" id="546871.SAMN04488543_4107"/>
<protein>
    <submittedName>
        <fullName evidence="3">Hemerythrin HHE cation binding domain-containing protein</fullName>
    </submittedName>
</protein>
<evidence type="ECO:0000313" key="4">
    <source>
        <dbReference type="Proteomes" id="UP000199092"/>
    </source>
</evidence>
<feature type="region of interest" description="Disordered" evidence="1">
    <location>
        <begin position="140"/>
        <end position="164"/>
    </location>
</feature>
<dbReference type="RefSeq" id="WP_091415581.1">
    <property type="nucleotide sequence ID" value="NZ_LT629749.1"/>
</dbReference>
<feature type="compositionally biased region" description="Basic and acidic residues" evidence="1">
    <location>
        <begin position="155"/>
        <end position="164"/>
    </location>
</feature>
<dbReference type="AlphaFoldDB" id="A0A1H1ZZ55"/>
<reference evidence="3 4" key="1">
    <citation type="submission" date="2016-10" db="EMBL/GenBank/DDBJ databases">
        <authorList>
            <person name="de Groot N.N."/>
        </authorList>
    </citation>
    <scope>NUCLEOTIDE SEQUENCE [LARGE SCALE GENOMIC DNA]</scope>
    <source>
        <strain evidence="3 4">DSM 21741</strain>
    </source>
</reference>
<evidence type="ECO:0000256" key="1">
    <source>
        <dbReference type="SAM" id="MobiDB-lite"/>
    </source>
</evidence>
<proteinExistence type="predicted"/>
<evidence type="ECO:0000259" key="2">
    <source>
        <dbReference type="Pfam" id="PF01814"/>
    </source>
</evidence>
<sequence length="164" mass="17565">MSAPADPAETLGRRLVAVHAELRETLRGLRASSRPGADGSLAAHCLTFCATVDRHHQGENGQLFADVVAQEPGLAAAVDQLRHDHGLIGFLLRDVATAVRALPATPDAQELQRFRRTLDGLAAVLEAHFTSEERAVLAAVGDRPAPTPPPPWDVRAVRQDDQHG</sequence>